<gene>
    <name evidence="3" type="ORF">GRF29_8g3215165</name>
</gene>
<evidence type="ECO:0000313" key="4">
    <source>
        <dbReference type="Proteomes" id="UP001280581"/>
    </source>
</evidence>
<feature type="compositionally biased region" description="Gly residues" evidence="1">
    <location>
        <begin position="22"/>
        <end position="35"/>
    </location>
</feature>
<accession>A0AAN6RL40</accession>
<evidence type="ECO:0000256" key="2">
    <source>
        <dbReference type="SAM" id="SignalP"/>
    </source>
</evidence>
<feature type="signal peptide" evidence="2">
    <location>
        <begin position="1"/>
        <end position="17"/>
    </location>
</feature>
<feature type="compositionally biased region" description="Low complexity" evidence="1">
    <location>
        <begin position="99"/>
        <end position="129"/>
    </location>
</feature>
<name>A0AAN6RL40_9PLEO</name>
<feature type="region of interest" description="Disordered" evidence="1">
    <location>
        <begin position="18"/>
        <end position="174"/>
    </location>
</feature>
<proteinExistence type="predicted"/>
<dbReference type="AlphaFoldDB" id="A0AAN6RL40"/>
<evidence type="ECO:0000256" key="1">
    <source>
        <dbReference type="SAM" id="MobiDB-lite"/>
    </source>
</evidence>
<protein>
    <submittedName>
        <fullName evidence="3">Uncharacterized protein</fullName>
    </submittedName>
</protein>
<reference evidence="3 4" key="1">
    <citation type="submission" date="2021-02" db="EMBL/GenBank/DDBJ databases">
        <title>Genome assembly of Pseudopithomyces chartarum.</title>
        <authorList>
            <person name="Jauregui R."/>
            <person name="Singh J."/>
            <person name="Voisey C."/>
        </authorList>
    </citation>
    <scope>NUCLEOTIDE SEQUENCE [LARGE SCALE GENOMIC DNA]</scope>
    <source>
        <strain evidence="3 4">AGR01</strain>
    </source>
</reference>
<comment type="caution">
    <text evidence="3">The sequence shown here is derived from an EMBL/GenBank/DDBJ whole genome shotgun (WGS) entry which is preliminary data.</text>
</comment>
<evidence type="ECO:0000313" key="3">
    <source>
        <dbReference type="EMBL" id="KAK3216428.1"/>
    </source>
</evidence>
<dbReference type="Proteomes" id="UP001280581">
    <property type="component" value="Unassembled WGS sequence"/>
</dbReference>
<feature type="compositionally biased region" description="Low complexity" evidence="1">
    <location>
        <begin position="139"/>
        <end position="164"/>
    </location>
</feature>
<feature type="chain" id="PRO_5043040775" evidence="2">
    <location>
        <begin position="18"/>
        <end position="174"/>
    </location>
</feature>
<dbReference type="EMBL" id="WVTA01000002">
    <property type="protein sequence ID" value="KAK3216428.1"/>
    <property type="molecule type" value="Genomic_DNA"/>
</dbReference>
<sequence>MRFSFLLLTGMVVVTTALPQRPGGGRGRFRGGQGFGQSAQSGAGIQGANPPGSEDAQDGTQSPAVVPGNAQAGVGQDTAGQGNLDDQDNLPPNAQGSPDNGNQADQGGANNPDPPNDQEAGNANQNGNNIGVGDQDQSGQQTDPNNQGQNNQDQPNQDQTPQNTPLDSLIPPSA</sequence>
<organism evidence="3 4">
    <name type="scientific">Pseudopithomyces chartarum</name>
    <dbReference type="NCBI Taxonomy" id="1892770"/>
    <lineage>
        <taxon>Eukaryota</taxon>
        <taxon>Fungi</taxon>
        <taxon>Dikarya</taxon>
        <taxon>Ascomycota</taxon>
        <taxon>Pezizomycotina</taxon>
        <taxon>Dothideomycetes</taxon>
        <taxon>Pleosporomycetidae</taxon>
        <taxon>Pleosporales</taxon>
        <taxon>Massarineae</taxon>
        <taxon>Didymosphaeriaceae</taxon>
        <taxon>Pseudopithomyces</taxon>
    </lineage>
</organism>
<keyword evidence="2" id="KW-0732">Signal</keyword>
<keyword evidence="4" id="KW-1185">Reference proteome</keyword>